<protein>
    <submittedName>
        <fullName evidence="1">Uncharacterized protein</fullName>
    </submittedName>
</protein>
<accession>A0A4Y2UA70</accession>
<evidence type="ECO:0000313" key="2">
    <source>
        <dbReference type="Proteomes" id="UP000499080"/>
    </source>
</evidence>
<gene>
    <name evidence="1" type="ORF">AVEN_148792_1</name>
</gene>
<sequence>AYTKRQSACEESQTSNVCTIS</sequence>
<dbReference type="Proteomes" id="UP000499080">
    <property type="component" value="Unassembled WGS sequence"/>
</dbReference>
<comment type="caution">
    <text evidence="1">The sequence shown here is derived from an EMBL/GenBank/DDBJ whole genome shotgun (WGS) entry which is preliminary data.</text>
</comment>
<reference evidence="1 2" key="1">
    <citation type="journal article" date="2019" name="Sci. Rep.">
        <title>Orb-weaving spider Araneus ventricosus genome elucidates the spidroin gene catalogue.</title>
        <authorList>
            <person name="Kono N."/>
            <person name="Nakamura H."/>
            <person name="Ohtoshi R."/>
            <person name="Moran D.A.P."/>
            <person name="Shinohara A."/>
            <person name="Yoshida Y."/>
            <person name="Fujiwara M."/>
            <person name="Mori M."/>
            <person name="Tomita M."/>
            <person name="Arakawa K."/>
        </authorList>
    </citation>
    <scope>NUCLEOTIDE SEQUENCE [LARGE SCALE GENOMIC DNA]</scope>
</reference>
<name>A0A4Y2UA70_ARAVE</name>
<organism evidence="1 2">
    <name type="scientific">Araneus ventricosus</name>
    <name type="common">Orbweaver spider</name>
    <name type="synonym">Epeira ventricosa</name>
    <dbReference type="NCBI Taxonomy" id="182803"/>
    <lineage>
        <taxon>Eukaryota</taxon>
        <taxon>Metazoa</taxon>
        <taxon>Ecdysozoa</taxon>
        <taxon>Arthropoda</taxon>
        <taxon>Chelicerata</taxon>
        <taxon>Arachnida</taxon>
        <taxon>Araneae</taxon>
        <taxon>Araneomorphae</taxon>
        <taxon>Entelegynae</taxon>
        <taxon>Araneoidea</taxon>
        <taxon>Araneidae</taxon>
        <taxon>Araneus</taxon>
    </lineage>
</organism>
<dbReference type="AlphaFoldDB" id="A0A4Y2UA70"/>
<feature type="non-terminal residue" evidence="1">
    <location>
        <position position="1"/>
    </location>
</feature>
<dbReference type="EMBL" id="BGPR01034243">
    <property type="protein sequence ID" value="GBO08536.1"/>
    <property type="molecule type" value="Genomic_DNA"/>
</dbReference>
<evidence type="ECO:0000313" key="1">
    <source>
        <dbReference type="EMBL" id="GBO08536.1"/>
    </source>
</evidence>
<keyword evidence="2" id="KW-1185">Reference proteome</keyword>
<proteinExistence type="predicted"/>